<reference evidence="7" key="1">
    <citation type="submission" date="2020-05" db="EMBL/GenBank/DDBJ databases">
        <authorList>
            <person name="Chiriac C."/>
            <person name="Salcher M."/>
            <person name="Ghai R."/>
            <person name="Kavagutti S V."/>
        </authorList>
    </citation>
    <scope>NUCLEOTIDE SEQUENCE</scope>
</reference>
<keyword evidence="2 5" id="KW-0812">Transmembrane</keyword>
<dbReference type="GO" id="GO:0016020">
    <property type="term" value="C:membrane"/>
    <property type="evidence" value="ECO:0007669"/>
    <property type="project" value="UniProtKB-SubCell"/>
</dbReference>
<dbReference type="GO" id="GO:0022857">
    <property type="term" value="F:transmembrane transporter activity"/>
    <property type="evidence" value="ECO:0007669"/>
    <property type="project" value="InterPro"/>
</dbReference>
<evidence type="ECO:0000313" key="7">
    <source>
        <dbReference type="EMBL" id="CAB4831301.1"/>
    </source>
</evidence>
<feature type="transmembrane region" description="Helical" evidence="5">
    <location>
        <begin position="326"/>
        <end position="344"/>
    </location>
</feature>
<dbReference type="PANTHER" id="PTHR42718:SF48">
    <property type="entry name" value="CONSERVED TWO-DOMAIN MEMBRANE PROTEIN-RELATED"/>
    <property type="match status" value="1"/>
</dbReference>
<keyword evidence="4 5" id="KW-0472">Membrane</keyword>
<feature type="transmembrane region" description="Helical" evidence="5">
    <location>
        <begin position="356"/>
        <end position="374"/>
    </location>
</feature>
<gene>
    <name evidence="7" type="ORF">UFOPK3139_01496</name>
</gene>
<feature type="transmembrane region" description="Helical" evidence="5">
    <location>
        <begin position="185"/>
        <end position="203"/>
    </location>
</feature>
<feature type="transmembrane region" description="Helical" evidence="5">
    <location>
        <begin position="292"/>
        <end position="314"/>
    </location>
</feature>
<evidence type="ECO:0000256" key="1">
    <source>
        <dbReference type="ARBA" id="ARBA00004141"/>
    </source>
</evidence>
<evidence type="ECO:0000256" key="5">
    <source>
        <dbReference type="SAM" id="Phobius"/>
    </source>
</evidence>
<dbReference type="AlphaFoldDB" id="A0A6J7AEH3"/>
<dbReference type="PROSITE" id="PS50850">
    <property type="entry name" value="MFS"/>
    <property type="match status" value="1"/>
</dbReference>
<name>A0A6J7AEH3_9ZZZZ</name>
<feature type="transmembrane region" description="Helical" evidence="5">
    <location>
        <begin position="223"/>
        <end position="241"/>
    </location>
</feature>
<dbReference type="CDD" id="cd17321">
    <property type="entry name" value="MFS_MMR_MDR_like"/>
    <property type="match status" value="1"/>
</dbReference>
<feature type="transmembrane region" description="Helical" evidence="5">
    <location>
        <begin position="253"/>
        <end position="271"/>
    </location>
</feature>
<proteinExistence type="predicted"/>
<dbReference type="SUPFAM" id="SSF103473">
    <property type="entry name" value="MFS general substrate transporter"/>
    <property type="match status" value="1"/>
</dbReference>
<feature type="transmembrane region" description="Helical" evidence="5">
    <location>
        <begin position="380"/>
        <end position="403"/>
    </location>
</feature>
<feature type="transmembrane region" description="Helical" evidence="5">
    <location>
        <begin position="415"/>
        <end position="439"/>
    </location>
</feature>
<feature type="transmembrane region" description="Helical" evidence="5">
    <location>
        <begin position="102"/>
        <end position="127"/>
    </location>
</feature>
<comment type="subcellular location">
    <subcellularLocation>
        <location evidence="1">Membrane</location>
        <topology evidence="1">Multi-pass membrane protein</topology>
    </subcellularLocation>
</comment>
<protein>
    <submittedName>
        <fullName evidence="7">Unannotated protein</fullName>
    </submittedName>
</protein>
<feature type="transmembrane region" description="Helical" evidence="5">
    <location>
        <begin position="133"/>
        <end position="152"/>
    </location>
</feature>
<feature type="transmembrane region" description="Helical" evidence="5">
    <location>
        <begin position="71"/>
        <end position="90"/>
    </location>
</feature>
<feature type="transmembrane region" description="Helical" evidence="5">
    <location>
        <begin position="459"/>
        <end position="477"/>
    </location>
</feature>
<evidence type="ECO:0000256" key="3">
    <source>
        <dbReference type="ARBA" id="ARBA00022989"/>
    </source>
</evidence>
<dbReference type="InterPro" id="IPR011701">
    <property type="entry name" value="MFS"/>
</dbReference>
<dbReference type="Gene3D" id="1.20.1250.20">
    <property type="entry name" value="MFS general substrate transporter like domains"/>
    <property type="match status" value="1"/>
</dbReference>
<dbReference type="Gene3D" id="1.20.1720.10">
    <property type="entry name" value="Multidrug resistance protein D"/>
    <property type="match status" value="1"/>
</dbReference>
<evidence type="ECO:0000256" key="2">
    <source>
        <dbReference type="ARBA" id="ARBA00022692"/>
    </source>
</evidence>
<organism evidence="7">
    <name type="scientific">freshwater metagenome</name>
    <dbReference type="NCBI Taxonomy" id="449393"/>
    <lineage>
        <taxon>unclassified sequences</taxon>
        <taxon>metagenomes</taxon>
        <taxon>ecological metagenomes</taxon>
    </lineage>
</organism>
<dbReference type="InterPro" id="IPR036259">
    <property type="entry name" value="MFS_trans_sf"/>
</dbReference>
<evidence type="ECO:0000256" key="4">
    <source>
        <dbReference type="ARBA" id="ARBA00023136"/>
    </source>
</evidence>
<sequence length="490" mass="51982">MQRAMILARGVPLTDTVARDVQAKQSRLPQHWVVFSIAAVAVFLMSFDSTLVPIALVDIGEGVGQTAPARISWIVTVYTITMASSLVAVGRIGDRKGRRSTFMVGLGLFVLGSLIGGCAPNFGVLLAGRAVQGLGAAFVFPSSLALVLAVWPKGQATRVIAMWTAVGAVAGALGPSVGAGLVDRFGWRSAFFVHVPVGVIALIRTIAVKVDTEKHIVGSLPDMLGIGLAAVTLGASALVLAQGRSWGLADPRVIVAVVIVLVLAPTVWWRCKHHPAPIVEPALFRLHTYRRTALLSIVIPAGIFANFSMMPQFLKRVWGYSTFESGLAIVPFSVAASLTAISVVRASKRFDERSILIFGLSLMLATMLFLQFVPTEEPQYWTHFFPAVIVAGIGGWGIGLSMMNGIGARELDETNYGVGIAILMTARQSGALAGIATAFGILGDTSEVGAKALDQLHEVWLFLMPVFVLALVLAVRIPKRSAPLKTGAMP</sequence>
<feature type="transmembrane region" description="Helical" evidence="5">
    <location>
        <begin position="159"/>
        <end position="179"/>
    </location>
</feature>
<keyword evidence="3 5" id="KW-1133">Transmembrane helix</keyword>
<feature type="domain" description="Major facilitator superfamily (MFS) profile" evidence="6">
    <location>
        <begin position="34"/>
        <end position="482"/>
    </location>
</feature>
<feature type="transmembrane region" description="Helical" evidence="5">
    <location>
        <begin position="32"/>
        <end position="56"/>
    </location>
</feature>
<dbReference type="PANTHER" id="PTHR42718">
    <property type="entry name" value="MAJOR FACILITATOR SUPERFAMILY MULTIDRUG TRANSPORTER MFSC"/>
    <property type="match status" value="1"/>
</dbReference>
<evidence type="ECO:0000259" key="6">
    <source>
        <dbReference type="PROSITE" id="PS50850"/>
    </source>
</evidence>
<dbReference type="EMBL" id="CAFABA010000057">
    <property type="protein sequence ID" value="CAB4831301.1"/>
    <property type="molecule type" value="Genomic_DNA"/>
</dbReference>
<dbReference type="Pfam" id="PF07690">
    <property type="entry name" value="MFS_1"/>
    <property type="match status" value="1"/>
</dbReference>
<dbReference type="InterPro" id="IPR020846">
    <property type="entry name" value="MFS_dom"/>
</dbReference>
<accession>A0A6J7AEH3</accession>